<gene>
    <name evidence="3" type="ORF">CA54_39960</name>
</gene>
<feature type="signal peptide" evidence="2">
    <location>
        <begin position="1"/>
        <end position="36"/>
    </location>
</feature>
<dbReference type="RefSeq" id="WP_146372562.1">
    <property type="nucleotide sequence ID" value="NZ_SJPP01000002.1"/>
</dbReference>
<comment type="caution">
    <text evidence="3">The sequence shown here is derived from an EMBL/GenBank/DDBJ whole genome shotgun (WGS) entry which is preliminary data.</text>
</comment>
<feature type="compositionally biased region" description="Low complexity" evidence="1">
    <location>
        <begin position="43"/>
        <end position="52"/>
    </location>
</feature>
<evidence type="ECO:0000313" key="3">
    <source>
        <dbReference type="EMBL" id="TWU08759.1"/>
    </source>
</evidence>
<dbReference type="Proteomes" id="UP000320735">
    <property type="component" value="Unassembled WGS sequence"/>
</dbReference>
<dbReference type="AlphaFoldDB" id="A0A5C6BBW1"/>
<organism evidence="3 4">
    <name type="scientific">Symmachiella macrocystis</name>
    <dbReference type="NCBI Taxonomy" id="2527985"/>
    <lineage>
        <taxon>Bacteria</taxon>
        <taxon>Pseudomonadati</taxon>
        <taxon>Planctomycetota</taxon>
        <taxon>Planctomycetia</taxon>
        <taxon>Planctomycetales</taxon>
        <taxon>Planctomycetaceae</taxon>
        <taxon>Symmachiella</taxon>
    </lineage>
</organism>
<keyword evidence="4" id="KW-1185">Reference proteome</keyword>
<evidence type="ECO:0000256" key="2">
    <source>
        <dbReference type="SAM" id="SignalP"/>
    </source>
</evidence>
<dbReference type="EMBL" id="SJPP01000002">
    <property type="protein sequence ID" value="TWU08759.1"/>
    <property type="molecule type" value="Genomic_DNA"/>
</dbReference>
<feature type="region of interest" description="Disordered" evidence="1">
    <location>
        <begin position="39"/>
        <end position="62"/>
    </location>
</feature>
<proteinExistence type="predicted"/>
<protein>
    <submittedName>
        <fullName evidence="3">Uncharacterized protein</fullName>
    </submittedName>
</protein>
<reference evidence="3 4" key="1">
    <citation type="submission" date="2019-02" db="EMBL/GenBank/DDBJ databases">
        <title>Deep-cultivation of Planctomycetes and their phenomic and genomic characterization uncovers novel biology.</title>
        <authorList>
            <person name="Wiegand S."/>
            <person name="Jogler M."/>
            <person name="Boedeker C."/>
            <person name="Pinto D."/>
            <person name="Vollmers J."/>
            <person name="Rivas-Marin E."/>
            <person name="Kohn T."/>
            <person name="Peeters S.H."/>
            <person name="Heuer A."/>
            <person name="Rast P."/>
            <person name="Oberbeckmann S."/>
            <person name="Bunk B."/>
            <person name="Jeske O."/>
            <person name="Meyerdierks A."/>
            <person name="Storesund J.E."/>
            <person name="Kallscheuer N."/>
            <person name="Luecker S."/>
            <person name="Lage O.M."/>
            <person name="Pohl T."/>
            <person name="Merkel B.J."/>
            <person name="Hornburger P."/>
            <person name="Mueller R.-W."/>
            <person name="Bruemmer F."/>
            <person name="Labrenz M."/>
            <person name="Spormann A.M."/>
            <person name="Op Den Camp H."/>
            <person name="Overmann J."/>
            <person name="Amann R."/>
            <person name="Jetten M.S.M."/>
            <person name="Mascher T."/>
            <person name="Medema M.H."/>
            <person name="Devos D.P."/>
            <person name="Kaster A.-K."/>
            <person name="Ovreas L."/>
            <person name="Rohde M."/>
            <person name="Galperin M.Y."/>
            <person name="Jogler C."/>
        </authorList>
    </citation>
    <scope>NUCLEOTIDE SEQUENCE [LARGE SCALE GENOMIC DNA]</scope>
    <source>
        <strain evidence="3 4">CA54</strain>
    </source>
</reference>
<accession>A0A5C6BBW1</accession>
<evidence type="ECO:0000313" key="4">
    <source>
        <dbReference type="Proteomes" id="UP000320735"/>
    </source>
</evidence>
<feature type="chain" id="PRO_5022723496" evidence="2">
    <location>
        <begin position="37"/>
        <end position="370"/>
    </location>
</feature>
<sequence length="370" mass="41307" precursor="true">MMIGDANAQTRAKRRGAKRLVFAFAGLLLASATVVAGGNDQPQGQQVTTTGGATEESKTGDISEAEELRRLREGVRFEMLFTGECGPLNRIGSLSAHRFWTQVLPLSDAQAAVLTKLDDIVQEGRDISVRADSQYFAETVDAYRAYLARSSKRREETLFHARVAVELGLLTKQQTAFMTQRYLSSASSKALFHAVTQTKLGMTEPQIQELRQLAKTLPIYYQRPRGEWATITKQNDAALLDLLTPQQQERWEQLTAERTLPAEPPDLPAVDDSKVAAMRMKIPGDSPILHYLTENPRSSTGISRYQKRLLDDLVEVARDGVFWISLDEPASNDRQTAKRYQDFISHCEQIALLGILTEGQAAWVQKVVKK</sequence>
<keyword evidence="2" id="KW-0732">Signal</keyword>
<dbReference type="OrthoDB" id="291331at2"/>
<evidence type="ECO:0000256" key="1">
    <source>
        <dbReference type="SAM" id="MobiDB-lite"/>
    </source>
</evidence>
<name>A0A5C6BBW1_9PLAN</name>